<feature type="non-terminal residue" evidence="1">
    <location>
        <position position="89"/>
    </location>
</feature>
<dbReference type="EMBL" id="JABBZE010001137">
    <property type="protein sequence ID" value="NMU94010.1"/>
    <property type="molecule type" value="Genomic_DNA"/>
</dbReference>
<reference evidence="1 2" key="1">
    <citation type="submission" date="2020-04" db="EMBL/GenBank/DDBJ databases">
        <title>Achromobacter ruhlandii genome sequencing and assembly.</title>
        <authorList>
            <person name="Martins R.C.R."/>
            <person name="Perdigao-Neto L.V."/>
            <person name="Levin A.S.S."/>
            <person name="Costa S.F."/>
        </authorList>
    </citation>
    <scope>NUCLEOTIDE SEQUENCE [LARGE SCALE GENOMIC DNA]</scope>
    <source>
        <strain evidence="1 2">9035ralo</strain>
    </source>
</reference>
<proteinExistence type="predicted"/>
<evidence type="ECO:0000313" key="2">
    <source>
        <dbReference type="Proteomes" id="UP000542405"/>
    </source>
</evidence>
<dbReference type="InterPro" id="IPR010131">
    <property type="entry name" value="MdtP/NodT-like"/>
</dbReference>
<gene>
    <name evidence="1" type="ORF">HGQ98_33295</name>
</gene>
<dbReference type="SUPFAM" id="SSF56954">
    <property type="entry name" value="Outer membrane efflux proteins (OEP)"/>
    <property type="match status" value="1"/>
</dbReference>
<comment type="caution">
    <text evidence="1">The sequence shown here is derived from an EMBL/GenBank/DDBJ whole genome shotgun (WGS) entry which is preliminary data.</text>
</comment>
<protein>
    <submittedName>
        <fullName evidence="1">RND transporter</fullName>
    </submittedName>
</protein>
<evidence type="ECO:0000313" key="1">
    <source>
        <dbReference type="EMBL" id="NMU94010.1"/>
    </source>
</evidence>
<organism evidence="1 2">
    <name type="scientific">Achromobacter ruhlandii</name>
    <dbReference type="NCBI Taxonomy" id="72557"/>
    <lineage>
        <taxon>Bacteria</taxon>
        <taxon>Pseudomonadati</taxon>
        <taxon>Pseudomonadota</taxon>
        <taxon>Betaproteobacteria</taxon>
        <taxon>Burkholderiales</taxon>
        <taxon>Alcaligenaceae</taxon>
        <taxon>Achromobacter</taxon>
    </lineage>
</organism>
<accession>A0A848NT10</accession>
<dbReference type="PANTHER" id="PTHR30203:SF25">
    <property type="entry name" value="OUTER MEMBRANE PROTEIN-RELATED"/>
    <property type="match status" value="1"/>
</dbReference>
<dbReference type="PANTHER" id="PTHR30203">
    <property type="entry name" value="OUTER MEMBRANE CATION EFFLUX PROTEIN"/>
    <property type="match status" value="1"/>
</dbReference>
<dbReference type="Gene3D" id="1.20.1600.10">
    <property type="entry name" value="Outer membrane efflux proteins (OEP)"/>
    <property type="match status" value="1"/>
</dbReference>
<name>A0A848NT10_9BURK</name>
<sequence>MAQARAEREAAEARVPELEGDAARLAHAIGVLAGGFPAELKQRLMAAGQPLLVPPALPAALPSEVIRNRPDIRAAERRLAAATAGVGVA</sequence>
<dbReference type="AlphaFoldDB" id="A0A848NT10"/>
<dbReference type="Proteomes" id="UP000542405">
    <property type="component" value="Unassembled WGS sequence"/>
</dbReference>